<dbReference type="AlphaFoldDB" id="A0A291TB66"/>
<proteinExistence type="predicted"/>
<organism evidence="2 3">
    <name type="scientific">Faecalibacterium prausnitzii</name>
    <dbReference type="NCBI Taxonomy" id="853"/>
    <lineage>
        <taxon>Bacteria</taxon>
        <taxon>Bacillati</taxon>
        <taxon>Bacillota</taxon>
        <taxon>Clostridia</taxon>
        <taxon>Eubacteriales</taxon>
        <taxon>Oscillospiraceae</taxon>
        <taxon>Faecalibacterium</taxon>
    </lineage>
</organism>
<evidence type="ECO:0000313" key="3">
    <source>
        <dbReference type="Proteomes" id="UP000223709"/>
    </source>
</evidence>
<evidence type="ECO:0000313" key="2">
    <source>
        <dbReference type="EMBL" id="ATL90365.1"/>
    </source>
</evidence>
<dbReference type="EMBL" id="CP023819">
    <property type="protein sequence ID" value="ATL90365.1"/>
    <property type="molecule type" value="Genomic_DNA"/>
</dbReference>
<name>A0A291TB66_9FIRM</name>
<dbReference type="RefSeq" id="WP_098924166.1">
    <property type="nucleotide sequence ID" value="NZ_CP023819.1"/>
</dbReference>
<feature type="transmembrane region" description="Helical" evidence="1">
    <location>
        <begin position="12"/>
        <end position="30"/>
    </location>
</feature>
<keyword evidence="1" id="KW-1133">Transmembrane helix</keyword>
<keyword evidence="1" id="KW-0472">Membrane</keyword>
<keyword evidence="1" id="KW-0812">Transmembrane</keyword>
<gene>
    <name evidence="2" type="ORF">CRH10_08695</name>
</gene>
<accession>A0A291TB66</accession>
<sequence>MKTETKTGRWKYAAIVLIVTLLVGLFWSYVKNGPKGEIYLYGEEHSKQSILDKELSIWGEYYEKGMRDLFVEFPYTDAQFLNLWMQADDDELLDLQFKDWEGTAGGTEVEKNFLKQIKEQYPETVFHGTDVGHTWERTGPRYLAYLEANGQKDSEEYRRAQENMEQGKRYYEIEATDEASSVRYREDRMVENFRRSYQELEAVRRTDIMGIYGSAHIVESEYLNSDFRMAKQLSENYGEHLHTKDLTQEPERIDALEVNGKTYTAFYFGEQDISMVKGYKIRKFWRLEDAYEDFKNLPTPREILPADNYPVAIQAGQVFAVEYLMSDGSTEWKYYISDGTVQNGQLITKRMKME</sequence>
<evidence type="ECO:0000256" key="1">
    <source>
        <dbReference type="SAM" id="Phobius"/>
    </source>
</evidence>
<protein>
    <submittedName>
        <fullName evidence="2">Uncharacterized protein</fullName>
    </submittedName>
</protein>
<dbReference type="Proteomes" id="UP000223709">
    <property type="component" value="Chromosome"/>
</dbReference>
<reference evidence="2 3" key="1">
    <citation type="submission" date="2017-10" db="EMBL/GenBank/DDBJ databases">
        <title>Complete Genome Sequence of Faecalibacterium prausnitzii isolated from the gut of healthy adult Indian.</title>
        <authorList>
            <person name="Bag S."/>
            <person name="Ghosh T.S."/>
            <person name="Das B."/>
        </authorList>
    </citation>
    <scope>NUCLEOTIDE SEQUENCE [LARGE SCALE GENOMIC DNA]</scope>
    <source>
        <strain evidence="2 3">Indica</strain>
    </source>
</reference>